<organism evidence="1 2">
    <name type="scientific">Amycolatopsis acidicola</name>
    <dbReference type="NCBI Taxonomy" id="2596893"/>
    <lineage>
        <taxon>Bacteria</taxon>
        <taxon>Bacillati</taxon>
        <taxon>Actinomycetota</taxon>
        <taxon>Actinomycetes</taxon>
        <taxon>Pseudonocardiales</taxon>
        <taxon>Pseudonocardiaceae</taxon>
        <taxon>Amycolatopsis</taxon>
    </lineage>
</organism>
<name>A0A5N0UYF1_9PSEU</name>
<reference evidence="1" key="1">
    <citation type="submission" date="2019-09" db="EMBL/GenBank/DDBJ databases">
        <authorList>
            <person name="Teo W.F.A."/>
            <person name="Duangmal K."/>
        </authorList>
    </citation>
    <scope>NUCLEOTIDE SEQUENCE [LARGE SCALE GENOMIC DNA]</scope>
    <source>
        <strain evidence="1">K81G1</strain>
    </source>
</reference>
<dbReference type="AlphaFoldDB" id="A0A5N0UYF1"/>
<dbReference type="Proteomes" id="UP000319769">
    <property type="component" value="Unassembled WGS sequence"/>
</dbReference>
<dbReference type="EMBL" id="VMNW02000049">
    <property type="protein sequence ID" value="KAA9156446.1"/>
    <property type="molecule type" value="Genomic_DNA"/>
</dbReference>
<accession>A0A5N0UYF1</accession>
<sequence>MKTLTAQLAAFDEQKAARFRGIVLRQLIRAGCEAPATTSLLHLFLLPPAEGSSRFAIYETSQPADFSLELPELTRTAVEALKAADLDPRRTEGADQSWREVDADEDALYLGTGARFASSNPELNCTTIARLVDETALYLTQTTDGQPLLAQVSNPCLINDEKLPAAEIAELDAPPFQLIDTLEQCLR</sequence>
<evidence type="ECO:0000313" key="2">
    <source>
        <dbReference type="Proteomes" id="UP000319769"/>
    </source>
</evidence>
<evidence type="ECO:0000313" key="1">
    <source>
        <dbReference type="EMBL" id="KAA9156446.1"/>
    </source>
</evidence>
<dbReference type="OrthoDB" id="3625706at2"/>
<keyword evidence="2" id="KW-1185">Reference proteome</keyword>
<protein>
    <submittedName>
        <fullName evidence="1">Uncharacterized protein</fullName>
    </submittedName>
</protein>
<dbReference type="RefSeq" id="WP_144749300.1">
    <property type="nucleotide sequence ID" value="NZ_VMNW02000049.1"/>
</dbReference>
<proteinExistence type="predicted"/>
<comment type="caution">
    <text evidence="1">The sequence shown here is derived from an EMBL/GenBank/DDBJ whole genome shotgun (WGS) entry which is preliminary data.</text>
</comment>
<gene>
    <name evidence="1" type="ORF">FPZ12_027555</name>
</gene>